<dbReference type="Proteomes" id="UP000049855">
    <property type="component" value="Unassembled WGS sequence"/>
</dbReference>
<organism evidence="3 4">
    <name type="scientific">Sporomusa ovata</name>
    <dbReference type="NCBI Taxonomy" id="2378"/>
    <lineage>
        <taxon>Bacteria</taxon>
        <taxon>Bacillati</taxon>
        <taxon>Bacillota</taxon>
        <taxon>Negativicutes</taxon>
        <taxon>Selenomonadales</taxon>
        <taxon>Sporomusaceae</taxon>
        <taxon>Sporomusa</taxon>
    </lineage>
</organism>
<dbReference type="EMBL" id="CTRP01000012">
    <property type="protein sequence ID" value="CQR73346.1"/>
    <property type="molecule type" value="Genomic_DNA"/>
</dbReference>
<dbReference type="InterPro" id="IPR036397">
    <property type="entry name" value="RNaseH_sf"/>
</dbReference>
<gene>
    <name evidence="3" type="ORF">SpAn4DRAFT_2578</name>
</gene>
<dbReference type="PROSITE" id="PS50172">
    <property type="entry name" value="BRCT"/>
    <property type="match status" value="1"/>
</dbReference>
<evidence type="ECO:0000256" key="1">
    <source>
        <dbReference type="ARBA" id="ARBA00022839"/>
    </source>
</evidence>
<dbReference type="RefSeq" id="WP_021168129.1">
    <property type="nucleotide sequence ID" value="NZ_CTRP01000012.1"/>
</dbReference>
<dbReference type="GO" id="GO:0003887">
    <property type="term" value="F:DNA-directed DNA polymerase activity"/>
    <property type="evidence" value="ECO:0007669"/>
    <property type="project" value="UniProtKB-EC"/>
</dbReference>
<sequence length="329" mass="37398">MEISVMINDDGTVEIVEDMPTENLSTKREFKGKSSTTISNNFTIIDIETTGYDVNFDEIIELSAIKVRNKEIQNTFQSLVQPEIEIDEFITDLTGITNDMLKSAPILNEVLPLFLDFIGDDIIVGHNVNFDINFIYDHSLQITGKPLSNNFIDTLRLTRKLFPDAPNHKLITLAKHFKLNKLPAHRAMADCEATLELYDLITNNVEESGINLPELFKKTRYKRICPQVTTTKTTFDTEHLLYEKYCVFTGTLEKIQRKNAMQLVVDLGGYCTNTVTKKTNYLVLGNLEYCKTIKDGQSSKLKKAQSLILSGYDLEIISENVFFSLINPD</sequence>
<keyword evidence="3" id="KW-0808">Transferase</keyword>
<reference evidence="4" key="1">
    <citation type="submission" date="2015-03" db="EMBL/GenBank/DDBJ databases">
        <authorList>
            <person name="Nijsse Bart"/>
        </authorList>
    </citation>
    <scope>NUCLEOTIDE SEQUENCE [LARGE SCALE GENOMIC DNA]</scope>
</reference>
<dbReference type="InterPro" id="IPR006054">
    <property type="entry name" value="DnaQ"/>
</dbReference>
<protein>
    <submittedName>
        <fullName evidence="3">DNA polymerase III alpha subunit</fullName>
        <ecNumber evidence="3">2.7.7.7</ecNumber>
    </submittedName>
</protein>
<dbReference type="GO" id="GO:0045004">
    <property type="term" value="P:DNA replication proofreading"/>
    <property type="evidence" value="ECO:0007669"/>
    <property type="project" value="TreeGrafter"/>
</dbReference>
<dbReference type="CDD" id="cd17748">
    <property type="entry name" value="BRCT_DNA_ligase_like"/>
    <property type="match status" value="1"/>
</dbReference>
<dbReference type="InterPro" id="IPR036420">
    <property type="entry name" value="BRCT_dom_sf"/>
</dbReference>
<dbReference type="SUPFAM" id="SSF53098">
    <property type="entry name" value="Ribonuclease H-like"/>
    <property type="match status" value="1"/>
</dbReference>
<dbReference type="NCBIfam" id="TIGR00573">
    <property type="entry name" value="dnaq"/>
    <property type="match status" value="1"/>
</dbReference>
<keyword evidence="4" id="KW-1185">Reference proteome</keyword>
<keyword evidence="1" id="KW-0269">Exonuclease</keyword>
<dbReference type="Gene3D" id="3.40.50.10190">
    <property type="entry name" value="BRCT domain"/>
    <property type="match status" value="1"/>
</dbReference>
<dbReference type="SUPFAM" id="SSF52113">
    <property type="entry name" value="BRCT domain"/>
    <property type="match status" value="1"/>
</dbReference>
<evidence type="ECO:0000313" key="4">
    <source>
        <dbReference type="Proteomes" id="UP000049855"/>
    </source>
</evidence>
<dbReference type="InterPro" id="IPR001357">
    <property type="entry name" value="BRCT_dom"/>
</dbReference>
<dbReference type="Pfam" id="PF00929">
    <property type="entry name" value="RNase_T"/>
    <property type="match status" value="1"/>
</dbReference>
<dbReference type="SMART" id="SM00479">
    <property type="entry name" value="EXOIII"/>
    <property type="match status" value="1"/>
</dbReference>
<dbReference type="PANTHER" id="PTHR30231">
    <property type="entry name" value="DNA POLYMERASE III SUBUNIT EPSILON"/>
    <property type="match status" value="1"/>
</dbReference>
<dbReference type="GO" id="GO:0005829">
    <property type="term" value="C:cytosol"/>
    <property type="evidence" value="ECO:0007669"/>
    <property type="project" value="TreeGrafter"/>
</dbReference>
<dbReference type="AlphaFoldDB" id="A0A0U1L0Z8"/>
<keyword evidence="3" id="KW-0548">Nucleotidyltransferase</keyword>
<keyword evidence="1" id="KW-0540">Nuclease</keyword>
<dbReference type="PANTHER" id="PTHR30231:SF41">
    <property type="entry name" value="DNA POLYMERASE III SUBUNIT EPSILON"/>
    <property type="match status" value="1"/>
</dbReference>
<dbReference type="FunFam" id="3.30.420.10:FF:000045">
    <property type="entry name" value="3'-5' exonuclease DinG"/>
    <property type="match status" value="1"/>
</dbReference>
<evidence type="ECO:0000313" key="3">
    <source>
        <dbReference type="EMBL" id="CQR73346.1"/>
    </source>
</evidence>
<dbReference type="EC" id="2.7.7.7" evidence="3"/>
<keyword evidence="1" id="KW-0378">Hydrolase</keyword>
<name>A0A0U1L0Z8_9FIRM</name>
<accession>A0A0U1L0Z8</accession>
<dbReference type="CDD" id="cd06127">
    <property type="entry name" value="DEDDh"/>
    <property type="match status" value="1"/>
</dbReference>
<dbReference type="GO" id="GO:0008408">
    <property type="term" value="F:3'-5' exonuclease activity"/>
    <property type="evidence" value="ECO:0007669"/>
    <property type="project" value="TreeGrafter"/>
</dbReference>
<dbReference type="Pfam" id="PF00533">
    <property type="entry name" value="BRCT"/>
    <property type="match status" value="1"/>
</dbReference>
<proteinExistence type="predicted"/>
<feature type="domain" description="BRCT" evidence="2">
    <location>
        <begin position="236"/>
        <end position="329"/>
    </location>
</feature>
<dbReference type="InterPro" id="IPR013520">
    <property type="entry name" value="Ribonucl_H"/>
</dbReference>
<dbReference type="Gene3D" id="3.30.420.10">
    <property type="entry name" value="Ribonuclease H-like superfamily/Ribonuclease H"/>
    <property type="match status" value="1"/>
</dbReference>
<evidence type="ECO:0000259" key="2">
    <source>
        <dbReference type="PROSITE" id="PS50172"/>
    </source>
</evidence>
<dbReference type="InterPro" id="IPR012337">
    <property type="entry name" value="RNaseH-like_sf"/>
</dbReference>
<dbReference type="GO" id="GO:0003677">
    <property type="term" value="F:DNA binding"/>
    <property type="evidence" value="ECO:0007669"/>
    <property type="project" value="InterPro"/>
</dbReference>